<dbReference type="AlphaFoldDB" id="A0A5M9K162"/>
<evidence type="ECO:0000259" key="2">
    <source>
        <dbReference type="Pfam" id="PF14200"/>
    </source>
</evidence>
<feature type="compositionally biased region" description="Polar residues" evidence="1">
    <location>
        <begin position="171"/>
        <end position="195"/>
    </location>
</feature>
<dbReference type="VEuPathDB" id="FungiDB:MFRU_001g02440"/>
<evidence type="ECO:0000256" key="1">
    <source>
        <dbReference type="SAM" id="MobiDB-lite"/>
    </source>
</evidence>
<reference evidence="3 4" key="1">
    <citation type="submission" date="2019-06" db="EMBL/GenBank/DDBJ databases">
        <title>Genome Sequence of the Brown Rot Fungal Pathogen Monilinia fructicola.</title>
        <authorList>
            <person name="De Miccolis Angelini R.M."/>
            <person name="Landi L."/>
            <person name="Abate D."/>
            <person name="Pollastro S."/>
            <person name="Romanazzi G."/>
            <person name="Faretra F."/>
        </authorList>
    </citation>
    <scope>NUCLEOTIDE SEQUENCE [LARGE SCALE GENOMIC DNA]</scope>
    <source>
        <strain evidence="3 4">Mfrc123</strain>
    </source>
</reference>
<dbReference type="EMBL" id="VICG01000003">
    <property type="protein sequence ID" value="KAA8573866.1"/>
    <property type="molecule type" value="Genomic_DNA"/>
</dbReference>
<comment type="caution">
    <text evidence="3">The sequence shown here is derived from an EMBL/GenBank/DDBJ whole genome shotgun (WGS) entry which is preliminary data.</text>
</comment>
<name>A0A5M9K162_MONFR</name>
<dbReference type="Pfam" id="PF14200">
    <property type="entry name" value="RicinB_lectin_2"/>
    <property type="match status" value="1"/>
</dbReference>
<dbReference type="InterPro" id="IPR000772">
    <property type="entry name" value="Ricin_B_lectin"/>
</dbReference>
<dbReference type="Gene3D" id="2.80.10.50">
    <property type="match status" value="1"/>
</dbReference>
<proteinExistence type="predicted"/>
<accession>A0A5M9K162</accession>
<protein>
    <recommendedName>
        <fullName evidence="2">Ricin B lectin domain-containing protein</fullName>
    </recommendedName>
</protein>
<keyword evidence="4" id="KW-1185">Reference proteome</keyword>
<feature type="region of interest" description="Disordered" evidence="1">
    <location>
        <begin position="171"/>
        <end position="203"/>
    </location>
</feature>
<gene>
    <name evidence="3" type="ORF">EYC84_005419</name>
</gene>
<dbReference type="Proteomes" id="UP000322873">
    <property type="component" value="Unassembled WGS sequence"/>
</dbReference>
<sequence length="203" mass="22298">MQVGYSIQQRLFMIPPLHFLHQRRSSINSITTTLTTDSYTSSSSHKPSFNMGFTGVGIYEIRPFQAPDLNLNAWEGQLEPGAVVRTYTRGDKISSNAQWQLAHVAGSGDSAEYLIINNRSGFFLTGTNDNTIASTPQISPADPTAHWIIKSAKTGQYDVYTINNKVSSRGQLSVKGSANQSGADIQSATTSNADNQKWYFEPQ</sequence>
<feature type="domain" description="Ricin B lectin" evidence="2">
    <location>
        <begin position="96"/>
        <end position="186"/>
    </location>
</feature>
<evidence type="ECO:0000313" key="4">
    <source>
        <dbReference type="Proteomes" id="UP000322873"/>
    </source>
</evidence>
<dbReference type="InterPro" id="IPR035992">
    <property type="entry name" value="Ricin_B-like_lectins"/>
</dbReference>
<dbReference type="SUPFAM" id="SSF50370">
    <property type="entry name" value="Ricin B-like lectins"/>
    <property type="match status" value="1"/>
</dbReference>
<organism evidence="3 4">
    <name type="scientific">Monilinia fructicola</name>
    <name type="common">Brown rot fungus</name>
    <name type="synonym">Ciboria fructicola</name>
    <dbReference type="NCBI Taxonomy" id="38448"/>
    <lineage>
        <taxon>Eukaryota</taxon>
        <taxon>Fungi</taxon>
        <taxon>Dikarya</taxon>
        <taxon>Ascomycota</taxon>
        <taxon>Pezizomycotina</taxon>
        <taxon>Leotiomycetes</taxon>
        <taxon>Helotiales</taxon>
        <taxon>Sclerotiniaceae</taxon>
        <taxon>Monilinia</taxon>
    </lineage>
</organism>
<evidence type="ECO:0000313" key="3">
    <source>
        <dbReference type="EMBL" id="KAA8573866.1"/>
    </source>
</evidence>